<gene>
    <name evidence="3" type="ORF">D0C37_01690</name>
</gene>
<feature type="transmembrane region" description="Helical" evidence="1">
    <location>
        <begin position="106"/>
        <end position="124"/>
    </location>
</feature>
<feature type="transmembrane region" description="Helical" evidence="1">
    <location>
        <begin position="27"/>
        <end position="46"/>
    </location>
</feature>
<organism evidence="3 4">
    <name type="scientific">Streptomyces koyangensis</name>
    <dbReference type="NCBI Taxonomy" id="188770"/>
    <lineage>
        <taxon>Bacteria</taxon>
        <taxon>Bacillati</taxon>
        <taxon>Actinomycetota</taxon>
        <taxon>Actinomycetes</taxon>
        <taxon>Kitasatosporales</taxon>
        <taxon>Streptomycetaceae</taxon>
        <taxon>Streptomyces</taxon>
        <taxon>Streptomyces aurantiacus group</taxon>
    </lineage>
</organism>
<dbReference type="CDD" id="cd03392">
    <property type="entry name" value="PAP2_like_2"/>
    <property type="match status" value="1"/>
</dbReference>
<dbReference type="PANTHER" id="PTHR14969">
    <property type="entry name" value="SPHINGOSINE-1-PHOSPHATE PHOSPHOHYDROLASE"/>
    <property type="match status" value="1"/>
</dbReference>
<evidence type="ECO:0000313" key="3">
    <source>
        <dbReference type="EMBL" id="AXQ53476.1"/>
    </source>
</evidence>
<keyword evidence="1" id="KW-0472">Membrane</keyword>
<dbReference type="Proteomes" id="UP000259636">
    <property type="component" value="Chromosome"/>
</dbReference>
<dbReference type="Pfam" id="PF01569">
    <property type="entry name" value="PAP2"/>
    <property type="match status" value="1"/>
</dbReference>
<feature type="transmembrane region" description="Helical" evidence="1">
    <location>
        <begin position="144"/>
        <end position="166"/>
    </location>
</feature>
<feature type="domain" description="Phosphatidic acid phosphatase type 2/haloperoxidase" evidence="2">
    <location>
        <begin position="104"/>
        <end position="220"/>
    </location>
</feature>
<dbReference type="KEGG" id="sky:D0C37_01690"/>
<dbReference type="SUPFAM" id="SSF48317">
    <property type="entry name" value="Acid phosphatase/Vanadium-dependent haloperoxidase"/>
    <property type="match status" value="1"/>
</dbReference>
<protein>
    <submittedName>
        <fullName evidence="3">PAP2 family protein</fullName>
    </submittedName>
</protein>
<dbReference type="SMART" id="SM00014">
    <property type="entry name" value="acidPPc"/>
    <property type="match status" value="1"/>
</dbReference>
<keyword evidence="1" id="KW-0812">Transmembrane</keyword>
<dbReference type="PANTHER" id="PTHR14969:SF13">
    <property type="entry name" value="AT30094P"/>
    <property type="match status" value="1"/>
</dbReference>
<dbReference type="EMBL" id="CP031742">
    <property type="protein sequence ID" value="AXQ53476.1"/>
    <property type="molecule type" value="Genomic_DNA"/>
</dbReference>
<dbReference type="InterPro" id="IPR000326">
    <property type="entry name" value="PAP2/HPO"/>
</dbReference>
<evidence type="ECO:0000313" key="4">
    <source>
        <dbReference type="Proteomes" id="UP000259636"/>
    </source>
</evidence>
<feature type="transmembrane region" description="Helical" evidence="1">
    <location>
        <begin position="80"/>
        <end position="99"/>
    </location>
</feature>
<evidence type="ECO:0000259" key="2">
    <source>
        <dbReference type="SMART" id="SM00014"/>
    </source>
</evidence>
<feature type="transmembrane region" description="Helical" evidence="1">
    <location>
        <begin position="178"/>
        <end position="199"/>
    </location>
</feature>
<dbReference type="Gene3D" id="1.20.144.10">
    <property type="entry name" value="Phosphatidic acid phosphatase type 2/haloperoxidase"/>
    <property type="match status" value="1"/>
</dbReference>
<reference evidence="3 4" key="1">
    <citation type="submission" date="2018-08" db="EMBL/GenBank/DDBJ databases">
        <authorList>
            <person name="Ferrada E.E."/>
            <person name="Latorre B.A."/>
        </authorList>
    </citation>
    <scope>NUCLEOTIDE SEQUENCE [LARGE SCALE GENOMIC DNA]</scope>
    <source>
        <strain evidence="3 4">VK-A60T</strain>
    </source>
</reference>
<dbReference type="InterPro" id="IPR036938">
    <property type="entry name" value="PAP2/HPO_sf"/>
</dbReference>
<sequence>MTIVTMAPRSSLPESPPVSPPSAAGRWAAALAGLSALLLTLVAVGWPPLTGWDASVAGQAHEAALAHPGVTRTNRVLSDWVWDPWTMRALAAVAVLWLWRRGTVRLAVTVGVACLGAAVAQQLFKAAVGRERPEWPDPVDTAHFAAYPSGHAMTATVTCGLVVWLLHQVKAARPVLVVAWTVATVSVAGVGMTRVWLGVHWPTDVLGGWLLGGLTVALAALAYTRVGRRSGGSDGCGTRAPA</sequence>
<feature type="transmembrane region" description="Helical" evidence="1">
    <location>
        <begin position="205"/>
        <end position="223"/>
    </location>
</feature>
<evidence type="ECO:0000256" key="1">
    <source>
        <dbReference type="SAM" id="Phobius"/>
    </source>
</evidence>
<proteinExistence type="predicted"/>
<keyword evidence="1" id="KW-1133">Transmembrane helix</keyword>
<dbReference type="AlphaFoldDB" id="A0A385D561"/>
<name>A0A385D561_9ACTN</name>
<accession>A0A385D561</accession>